<keyword evidence="3" id="KW-0812">Transmembrane</keyword>
<dbReference type="PANTHER" id="PTHR31621">
    <property type="entry name" value="PROTEIN DMP3"/>
    <property type="match status" value="1"/>
</dbReference>
<gene>
    <name evidence="7" type="ORF">POPTR_019G086900</name>
</gene>
<dbReference type="HOGENOM" id="CLU_2709423_0_0_1"/>
<feature type="signal peptide" evidence="6">
    <location>
        <begin position="1"/>
        <end position="20"/>
    </location>
</feature>
<dbReference type="STRING" id="3694.B9IQM3"/>
<evidence type="ECO:0000256" key="1">
    <source>
        <dbReference type="ARBA" id="ARBA00004141"/>
    </source>
</evidence>
<dbReference type="PANTHER" id="PTHR31621:SF37">
    <property type="entry name" value="OS01G0882400 PROTEIN"/>
    <property type="match status" value="1"/>
</dbReference>
<name>B9IQM3_POPTR</name>
<dbReference type="Pfam" id="PF05078">
    <property type="entry name" value="DUF679"/>
    <property type="match status" value="1"/>
</dbReference>
<reference evidence="7 8" key="1">
    <citation type="journal article" date="2006" name="Science">
        <title>The genome of black cottonwood, Populus trichocarpa (Torr. &amp; Gray).</title>
        <authorList>
            <person name="Tuskan G.A."/>
            <person name="Difazio S."/>
            <person name="Jansson S."/>
            <person name="Bohlmann J."/>
            <person name="Grigoriev I."/>
            <person name="Hellsten U."/>
            <person name="Putnam N."/>
            <person name="Ralph S."/>
            <person name="Rombauts S."/>
            <person name="Salamov A."/>
            <person name="Schein J."/>
            <person name="Sterck L."/>
            <person name="Aerts A."/>
            <person name="Bhalerao R.R."/>
            <person name="Bhalerao R.P."/>
            <person name="Blaudez D."/>
            <person name="Boerjan W."/>
            <person name="Brun A."/>
            <person name="Brunner A."/>
            <person name="Busov V."/>
            <person name="Campbell M."/>
            <person name="Carlson J."/>
            <person name="Chalot M."/>
            <person name="Chapman J."/>
            <person name="Chen G.L."/>
            <person name="Cooper D."/>
            <person name="Coutinho P.M."/>
            <person name="Couturier J."/>
            <person name="Covert S."/>
            <person name="Cronk Q."/>
            <person name="Cunningham R."/>
            <person name="Davis J."/>
            <person name="Degroeve S."/>
            <person name="Dejardin A."/>
            <person name="Depamphilis C."/>
            <person name="Detter J."/>
            <person name="Dirks B."/>
            <person name="Dubchak I."/>
            <person name="Duplessis S."/>
            <person name="Ehlting J."/>
            <person name="Ellis B."/>
            <person name="Gendler K."/>
            <person name="Goodstein D."/>
            <person name="Gribskov M."/>
            <person name="Grimwood J."/>
            <person name="Groover A."/>
            <person name="Gunter L."/>
            <person name="Hamberger B."/>
            <person name="Heinze B."/>
            <person name="Helariutta Y."/>
            <person name="Henrissat B."/>
            <person name="Holligan D."/>
            <person name="Holt R."/>
            <person name="Huang W."/>
            <person name="Islam-Faridi N."/>
            <person name="Jones S."/>
            <person name="Jones-Rhoades M."/>
            <person name="Jorgensen R."/>
            <person name="Joshi C."/>
            <person name="Kangasjarvi J."/>
            <person name="Karlsson J."/>
            <person name="Kelleher C."/>
            <person name="Kirkpatrick R."/>
            <person name="Kirst M."/>
            <person name="Kohler A."/>
            <person name="Kalluri U."/>
            <person name="Larimer F."/>
            <person name="Leebens-Mack J."/>
            <person name="Leple J.C."/>
            <person name="Locascio P."/>
            <person name="Lou Y."/>
            <person name="Lucas S."/>
            <person name="Martin F."/>
            <person name="Montanini B."/>
            <person name="Napoli C."/>
            <person name="Nelson D.R."/>
            <person name="Nelson C."/>
            <person name="Nieminen K."/>
            <person name="Nilsson O."/>
            <person name="Pereda V."/>
            <person name="Peter G."/>
            <person name="Philippe R."/>
            <person name="Pilate G."/>
            <person name="Poliakov A."/>
            <person name="Razumovskaya J."/>
            <person name="Richardson P."/>
            <person name="Rinaldi C."/>
            <person name="Ritland K."/>
            <person name="Rouze P."/>
            <person name="Ryaboy D."/>
            <person name="Schmutz J."/>
            <person name="Schrader J."/>
            <person name="Segerman B."/>
            <person name="Shin H."/>
            <person name="Siddiqui A."/>
            <person name="Sterky F."/>
            <person name="Terry A."/>
            <person name="Tsai C.J."/>
            <person name="Uberbacher E."/>
            <person name="Unneberg P."/>
            <person name="Vahala J."/>
            <person name="Wall K."/>
            <person name="Wessler S."/>
            <person name="Yang G."/>
            <person name="Yin T."/>
            <person name="Douglas C."/>
            <person name="Marra M."/>
            <person name="Sandberg G."/>
            <person name="Van de Peer Y."/>
            <person name="Rokhsar D."/>
        </authorList>
    </citation>
    <scope>NUCLEOTIDE SEQUENCE [LARGE SCALE GENOMIC DNA]</scope>
    <source>
        <strain evidence="8">cv. Nisqually</strain>
    </source>
</reference>
<keyword evidence="6" id="KW-0732">Signal</keyword>
<protein>
    <submittedName>
        <fullName evidence="7">Uncharacterized protein</fullName>
    </submittedName>
</protein>
<sequence>MSVLWALSAASCVVFTLTDSFRTSTGRLYYGMATFRGIWTFNGGRKKPSVQSDYRLRWADLFNWMLWGVTINA</sequence>
<evidence type="ECO:0000256" key="3">
    <source>
        <dbReference type="ARBA" id="ARBA00022692"/>
    </source>
</evidence>
<keyword evidence="8" id="KW-1185">Reference proteome</keyword>
<evidence type="ECO:0000256" key="6">
    <source>
        <dbReference type="SAM" id="SignalP"/>
    </source>
</evidence>
<evidence type="ECO:0000313" key="8">
    <source>
        <dbReference type="Proteomes" id="UP000006729"/>
    </source>
</evidence>
<evidence type="ECO:0000256" key="4">
    <source>
        <dbReference type="ARBA" id="ARBA00022989"/>
    </source>
</evidence>
<organism evidence="7 8">
    <name type="scientific">Populus trichocarpa</name>
    <name type="common">Western balsam poplar</name>
    <name type="synonym">Populus balsamifera subsp. trichocarpa</name>
    <dbReference type="NCBI Taxonomy" id="3694"/>
    <lineage>
        <taxon>Eukaryota</taxon>
        <taxon>Viridiplantae</taxon>
        <taxon>Streptophyta</taxon>
        <taxon>Embryophyta</taxon>
        <taxon>Tracheophyta</taxon>
        <taxon>Spermatophyta</taxon>
        <taxon>Magnoliopsida</taxon>
        <taxon>eudicotyledons</taxon>
        <taxon>Gunneridae</taxon>
        <taxon>Pentapetalae</taxon>
        <taxon>rosids</taxon>
        <taxon>fabids</taxon>
        <taxon>Malpighiales</taxon>
        <taxon>Salicaceae</taxon>
        <taxon>Saliceae</taxon>
        <taxon>Populus</taxon>
    </lineage>
</organism>
<keyword evidence="5" id="KW-0472">Membrane</keyword>
<dbReference type="Proteomes" id="UP000006729">
    <property type="component" value="Chromosome 19"/>
</dbReference>
<dbReference type="InterPro" id="IPR007770">
    <property type="entry name" value="DMP"/>
</dbReference>
<feature type="chain" id="PRO_5030166518" evidence="6">
    <location>
        <begin position="21"/>
        <end position="73"/>
    </location>
</feature>
<keyword evidence="4" id="KW-1133">Transmembrane helix</keyword>
<dbReference type="InParanoid" id="B9IQM3"/>
<comment type="subcellular location">
    <subcellularLocation>
        <location evidence="1">Membrane</location>
        <topology evidence="1">Multi-pass membrane protein</topology>
    </subcellularLocation>
</comment>
<dbReference type="GO" id="GO:0016020">
    <property type="term" value="C:membrane"/>
    <property type="evidence" value="ECO:0007669"/>
    <property type="project" value="UniProtKB-SubCell"/>
</dbReference>
<comment type="similarity">
    <text evidence="2">Belongs to the plant DMP1 protein family.</text>
</comment>
<dbReference type="EMBL" id="CM009308">
    <property type="protein sequence ID" value="PNS91194.1"/>
    <property type="molecule type" value="Genomic_DNA"/>
</dbReference>
<evidence type="ECO:0000313" key="7">
    <source>
        <dbReference type="EMBL" id="PNS91194.1"/>
    </source>
</evidence>
<dbReference type="GO" id="GO:0005737">
    <property type="term" value="C:cytoplasm"/>
    <property type="evidence" value="ECO:0007669"/>
    <property type="project" value="UniProtKB-ARBA"/>
</dbReference>
<proteinExistence type="inferred from homology"/>
<accession>B9IQM3</accession>
<evidence type="ECO:0000256" key="2">
    <source>
        <dbReference type="ARBA" id="ARBA00008707"/>
    </source>
</evidence>
<dbReference type="AlphaFoldDB" id="B9IQM3"/>
<evidence type="ECO:0000256" key="5">
    <source>
        <dbReference type="ARBA" id="ARBA00023136"/>
    </source>
</evidence>